<protein>
    <submittedName>
        <fullName evidence="2">Uncharacterized protein</fullName>
    </submittedName>
</protein>
<keyword evidence="3" id="KW-1185">Reference proteome</keyword>
<dbReference type="EMBL" id="NDXW01000010">
    <property type="protein sequence ID" value="RDH41343.1"/>
    <property type="molecule type" value="Genomic_DNA"/>
</dbReference>
<dbReference type="EMBL" id="NDXW01000010">
    <property type="protein sequence ID" value="RDH41370.1"/>
    <property type="molecule type" value="Genomic_DNA"/>
</dbReference>
<evidence type="ECO:0000313" key="2">
    <source>
        <dbReference type="EMBL" id="RDH41370.1"/>
    </source>
</evidence>
<reference evidence="2 3" key="1">
    <citation type="submission" date="2017-04" db="EMBL/GenBank/DDBJ databases">
        <title>Draft genome sequence of Zooshikella ganghwensis VG4 isolated from Red Sea sediments.</title>
        <authorList>
            <person name="Rehman Z."/>
            <person name="Alam I."/>
            <person name="Kamau A."/>
            <person name="Bajic V."/>
            <person name="Leiknes T."/>
        </authorList>
    </citation>
    <scope>NUCLEOTIDE SEQUENCE [LARGE SCALE GENOMIC DNA]</scope>
    <source>
        <strain evidence="2 3">VG4</strain>
    </source>
</reference>
<evidence type="ECO:0000313" key="1">
    <source>
        <dbReference type="EMBL" id="RDH41343.1"/>
    </source>
</evidence>
<dbReference type="Proteomes" id="UP000257039">
    <property type="component" value="Unassembled WGS sequence"/>
</dbReference>
<proteinExistence type="predicted"/>
<evidence type="ECO:0000313" key="3">
    <source>
        <dbReference type="Proteomes" id="UP000257039"/>
    </source>
</evidence>
<name>A0A4P9VGG9_9GAMM</name>
<comment type="caution">
    <text evidence="2">The sequence shown here is derived from an EMBL/GenBank/DDBJ whole genome shotgun (WGS) entry which is preliminary data.</text>
</comment>
<sequence>MIPGVWTEDPKQGAEEYNAWVMKAVQQKKYHQQIQQLYDQCMEQHDYSTAFFLHCMHSQDSQTFMKSINIKYKQYSELIQWYDGKALEKEQLTALKQKFLLR</sequence>
<gene>
    <name evidence="1" type="ORF">B9G39_29170</name>
    <name evidence="2" type="ORF">B9G39_29305</name>
</gene>
<dbReference type="AlphaFoldDB" id="A0A4P9VGG9"/>
<organism evidence="2 3">
    <name type="scientific">Zooshikella ganghwensis</name>
    <dbReference type="NCBI Taxonomy" id="202772"/>
    <lineage>
        <taxon>Bacteria</taxon>
        <taxon>Pseudomonadati</taxon>
        <taxon>Pseudomonadota</taxon>
        <taxon>Gammaproteobacteria</taxon>
        <taxon>Oceanospirillales</taxon>
        <taxon>Zooshikellaceae</taxon>
        <taxon>Zooshikella</taxon>
    </lineage>
</organism>
<accession>A0A4P9VGG9</accession>